<feature type="region of interest" description="Disordered" evidence="1">
    <location>
        <begin position="61"/>
        <end position="90"/>
    </location>
</feature>
<comment type="caution">
    <text evidence="2">The sequence shown here is derived from an EMBL/GenBank/DDBJ whole genome shotgun (WGS) entry which is preliminary data.</text>
</comment>
<name>A0A4Y2WXF6_ARAVE</name>
<gene>
    <name evidence="2" type="ORF">AVEN_124521_1</name>
</gene>
<evidence type="ECO:0000313" key="3">
    <source>
        <dbReference type="Proteomes" id="UP000499080"/>
    </source>
</evidence>
<evidence type="ECO:0000313" key="2">
    <source>
        <dbReference type="EMBL" id="GBO42073.1"/>
    </source>
</evidence>
<sequence>MSGSLFQFVNSYGQHGATSAITSATLVPTAQPKKTVPTVVRKATKWRNVLKPQAALIAMKPTRNSTLATRQTMRPVTTPAPPYSTKFSNS</sequence>
<feature type="compositionally biased region" description="Polar residues" evidence="1">
    <location>
        <begin position="62"/>
        <end position="75"/>
    </location>
</feature>
<dbReference type="AlphaFoldDB" id="A0A4Y2WXF6"/>
<protein>
    <submittedName>
        <fullName evidence="2">Uncharacterized protein</fullName>
    </submittedName>
</protein>
<evidence type="ECO:0000256" key="1">
    <source>
        <dbReference type="SAM" id="MobiDB-lite"/>
    </source>
</evidence>
<dbReference type="Proteomes" id="UP000499080">
    <property type="component" value="Unassembled WGS sequence"/>
</dbReference>
<dbReference type="EMBL" id="BGPR01068036">
    <property type="protein sequence ID" value="GBO42073.1"/>
    <property type="molecule type" value="Genomic_DNA"/>
</dbReference>
<reference evidence="2 3" key="1">
    <citation type="journal article" date="2019" name="Sci. Rep.">
        <title>Orb-weaving spider Araneus ventricosus genome elucidates the spidroin gene catalogue.</title>
        <authorList>
            <person name="Kono N."/>
            <person name="Nakamura H."/>
            <person name="Ohtoshi R."/>
            <person name="Moran D.A.P."/>
            <person name="Shinohara A."/>
            <person name="Yoshida Y."/>
            <person name="Fujiwara M."/>
            <person name="Mori M."/>
            <person name="Tomita M."/>
            <person name="Arakawa K."/>
        </authorList>
    </citation>
    <scope>NUCLEOTIDE SEQUENCE [LARGE SCALE GENOMIC DNA]</scope>
</reference>
<keyword evidence="3" id="KW-1185">Reference proteome</keyword>
<proteinExistence type="predicted"/>
<accession>A0A4Y2WXF6</accession>
<organism evidence="2 3">
    <name type="scientific">Araneus ventricosus</name>
    <name type="common">Orbweaver spider</name>
    <name type="synonym">Epeira ventricosa</name>
    <dbReference type="NCBI Taxonomy" id="182803"/>
    <lineage>
        <taxon>Eukaryota</taxon>
        <taxon>Metazoa</taxon>
        <taxon>Ecdysozoa</taxon>
        <taxon>Arthropoda</taxon>
        <taxon>Chelicerata</taxon>
        <taxon>Arachnida</taxon>
        <taxon>Araneae</taxon>
        <taxon>Araneomorphae</taxon>
        <taxon>Entelegynae</taxon>
        <taxon>Araneoidea</taxon>
        <taxon>Araneidae</taxon>
        <taxon>Araneus</taxon>
    </lineage>
</organism>